<dbReference type="RefSeq" id="WP_072870401.1">
    <property type="nucleotide sequence ID" value="NZ_FQZM01000038.1"/>
</dbReference>
<dbReference type="Proteomes" id="UP000184529">
    <property type="component" value="Unassembled WGS sequence"/>
</dbReference>
<accession>A0A1M6JWR2</accession>
<keyword evidence="2" id="KW-1185">Reference proteome</keyword>
<sequence length="132" mass="15688">MDFRYILFDVNRYQVEEQYQAANLVSSVFALDQKMSAEELVRRLRKLAGVLKNLGRDEFRQFAAWLSHVFKARLPEPLREKVDRIVSEVNPWEVDVMITNLEITLPGRHAILRVFLTEAYYLVFTFSRCFKR</sequence>
<organism evidence="1 2">
    <name type="scientific">Desulfofundulus thermosubterraneus DSM 16057</name>
    <dbReference type="NCBI Taxonomy" id="1121432"/>
    <lineage>
        <taxon>Bacteria</taxon>
        <taxon>Bacillati</taxon>
        <taxon>Bacillota</taxon>
        <taxon>Clostridia</taxon>
        <taxon>Eubacteriales</taxon>
        <taxon>Peptococcaceae</taxon>
        <taxon>Desulfofundulus</taxon>
    </lineage>
</organism>
<evidence type="ECO:0000313" key="2">
    <source>
        <dbReference type="Proteomes" id="UP000184529"/>
    </source>
</evidence>
<dbReference type="OrthoDB" id="1980949at2"/>
<proteinExistence type="predicted"/>
<dbReference type="EMBL" id="FQZM01000038">
    <property type="protein sequence ID" value="SHJ51114.1"/>
    <property type="molecule type" value="Genomic_DNA"/>
</dbReference>
<dbReference type="AlphaFoldDB" id="A0A1M6JWR2"/>
<reference evidence="2" key="1">
    <citation type="submission" date="2016-11" db="EMBL/GenBank/DDBJ databases">
        <authorList>
            <person name="Varghese N."/>
            <person name="Submissions S."/>
        </authorList>
    </citation>
    <scope>NUCLEOTIDE SEQUENCE [LARGE SCALE GENOMIC DNA]</scope>
    <source>
        <strain evidence="2">DSM 16057</strain>
    </source>
</reference>
<evidence type="ECO:0000313" key="1">
    <source>
        <dbReference type="EMBL" id="SHJ51114.1"/>
    </source>
</evidence>
<protein>
    <submittedName>
        <fullName evidence="1">Uncharacterized protein</fullName>
    </submittedName>
</protein>
<name>A0A1M6JWR2_9FIRM</name>
<dbReference type="STRING" id="1121432.SAMN02745219_02718"/>
<gene>
    <name evidence="1" type="ORF">SAMN02745219_02718</name>
</gene>